<reference evidence="1" key="1">
    <citation type="submission" date="2021-07" db="EMBL/GenBank/DDBJ databases">
        <title>Complete Genome Sequences of Mycobacterium farcinogenes Isolated from Clinical Specimens from Patients in Thailand.</title>
        <authorList>
            <person name="Sodsai P."/>
        </authorList>
    </citation>
    <scope>NUCLEOTIDE SEQUENCE</scope>
    <source>
        <strain evidence="1">BKK/CU-MFGFA-001</strain>
    </source>
</reference>
<sequence length="119" mass="12727">MIDPNATPEEQLDAFIARGGSPDDPFLPTRLRRVWEARIQNVSLPPSRAAQIAWGEPHLRLVDLVSSGHTDSELCLLAAAAEIGAGQELPGLTEMLIGYRSQLRNAIAEAGSRGASDLA</sequence>
<evidence type="ECO:0000313" key="2">
    <source>
        <dbReference type="Proteomes" id="UP000825598"/>
    </source>
</evidence>
<dbReference type="EMBL" id="CP081673">
    <property type="protein sequence ID" value="QZH66709.1"/>
    <property type="molecule type" value="Genomic_DNA"/>
</dbReference>
<evidence type="ECO:0000313" key="1">
    <source>
        <dbReference type="EMBL" id="QZH66709.1"/>
    </source>
</evidence>
<keyword evidence="2" id="KW-1185">Reference proteome</keyword>
<protein>
    <submittedName>
        <fullName evidence="1">Uncharacterized protein</fullName>
    </submittedName>
</protein>
<organism evidence="1 2">
    <name type="scientific">Mycolicibacterium farcinogenes</name>
    <name type="common">Mycobacterium farcinogenes</name>
    <dbReference type="NCBI Taxonomy" id="1802"/>
    <lineage>
        <taxon>Bacteria</taxon>
        <taxon>Bacillati</taxon>
        <taxon>Actinomycetota</taxon>
        <taxon>Actinomycetes</taxon>
        <taxon>Mycobacteriales</taxon>
        <taxon>Mycobacteriaceae</taxon>
        <taxon>Mycolicibacterium</taxon>
    </lineage>
</organism>
<name>A0ACD1FHX6_MYCFR</name>
<proteinExistence type="predicted"/>
<gene>
    <name evidence="1" type="ORF">K6L26_03180</name>
</gene>
<dbReference type="Proteomes" id="UP000825598">
    <property type="component" value="Chromosome"/>
</dbReference>
<accession>A0ACD1FHX6</accession>